<gene>
    <name evidence="1" type="ORF">METZ01_LOCUS392065</name>
</gene>
<evidence type="ECO:0000313" key="1">
    <source>
        <dbReference type="EMBL" id="SVD39211.1"/>
    </source>
</evidence>
<sequence>MADWFVIDYLAPVAQLDRAPAYEAGSVSSNKAEFTHFNGGISGTIWANIGSNCLRASTCSEVSLADRYEKMLVYHKRGLLMSVQKMIVLQVNLSEDESKIQQHYESLVTSPHAILHHEHPPRDLPPYGPLRRLASKLRHVGLGQ</sequence>
<proteinExistence type="predicted"/>
<dbReference type="EMBL" id="UINC01147721">
    <property type="protein sequence ID" value="SVD39211.1"/>
    <property type="molecule type" value="Genomic_DNA"/>
</dbReference>
<protein>
    <submittedName>
        <fullName evidence="1">Uncharacterized protein</fullName>
    </submittedName>
</protein>
<name>A0A382UZW7_9ZZZZ</name>
<organism evidence="1">
    <name type="scientific">marine metagenome</name>
    <dbReference type="NCBI Taxonomy" id="408172"/>
    <lineage>
        <taxon>unclassified sequences</taxon>
        <taxon>metagenomes</taxon>
        <taxon>ecological metagenomes</taxon>
    </lineage>
</organism>
<dbReference type="AlphaFoldDB" id="A0A382UZW7"/>
<accession>A0A382UZW7</accession>
<reference evidence="1" key="1">
    <citation type="submission" date="2018-05" db="EMBL/GenBank/DDBJ databases">
        <authorList>
            <person name="Lanie J.A."/>
            <person name="Ng W.-L."/>
            <person name="Kazmierczak K.M."/>
            <person name="Andrzejewski T.M."/>
            <person name="Davidsen T.M."/>
            <person name="Wayne K.J."/>
            <person name="Tettelin H."/>
            <person name="Glass J.I."/>
            <person name="Rusch D."/>
            <person name="Podicherti R."/>
            <person name="Tsui H.-C.T."/>
            <person name="Winkler M.E."/>
        </authorList>
    </citation>
    <scope>NUCLEOTIDE SEQUENCE</scope>
</reference>